<reference evidence="1" key="1">
    <citation type="submission" date="2020-09" db="EMBL/GenBank/DDBJ databases">
        <title>Genome-Enabled Discovery of Anthraquinone Biosynthesis in Senna tora.</title>
        <authorList>
            <person name="Kang S.-H."/>
            <person name="Pandey R.P."/>
            <person name="Lee C.-M."/>
            <person name="Sim J.-S."/>
            <person name="Jeong J.-T."/>
            <person name="Choi B.-S."/>
            <person name="Jung M."/>
            <person name="Ginzburg D."/>
            <person name="Zhao K."/>
            <person name="Won S.Y."/>
            <person name="Oh T.-J."/>
            <person name="Yu Y."/>
            <person name="Kim N.-H."/>
            <person name="Lee O.R."/>
            <person name="Lee T.-H."/>
            <person name="Bashyal P."/>
            <person name="Kim T.-S."/>
            <person name="Lee W.-H."/>
            <person name="Kawkins C."/>
            <person name="Kim C.-K."/>
            <person name="Kim J.S."/>
            <person name="Ahn B.O."/>
            <person name="Rhee S.Y."/>
            <person name="Sohng J.K."/>
        </authorList>
    </citation>
    <scope>NUCLEOTIDE SEQUENCE</scope>
    <source>
        <tissue evidence="1">Leaf</tissue>
    </source>
</reference>
<protein>
    <submittedName>
        <fullName evidence="1">Uncharacterized protein</fullName>
    </submittedName>
</protein>
<evidence type="ECO:0000313" key="2">
    <source>
        <dbReference type="Proteomes" id="UP000634136"/>
    </source>
</evidence>
<sequence length="55" mass="6352">METAHSNFKETKYEIFIQEFVRLSARNFHCLQDNRSRNHGVGAGIEVDRRKGSNG</sequence>
<proteinExistence type="predicted"/>
<accession>A0A834X944</accession>
<dbReference type="Proteomes" id="UP000634136">
    <property type="component" value="Unassembled WGS sequence"/>
</dbReference>
<keyword evidence="2" id="KW-1185">Reference proteome</keyword>
<organism evidence="1 2">
    <name type="scientific">Senna tora</name>
    <dbReference type="NCBI Taxonomy" id="362788"/>
    <lineage>
        <taxon>Eukaryota</taxon>
        <taxon>Viridiplantae</taxon>
        <taxon>Streptophyta</taxon>
        <taxon>Embryophyta</taxon>
        <taxon>Tracheophyta</taxon>
        <taxon>Spermatophyta</taxon>
        <taxon>Magnoliopsida</taxon>
        <taxon>eudicotyledons</taxon>
        <taxon>Gunneridae</taxon>
        <taxon>Pentapetalae</taxon>
        <taxon>rosids</taxon>
        <taxon>fabids</taxon>
        <taxon>Fabales</taxon>
        <taxon>Fabaceae</taxon>
        <taxon>Caesalpinioideae</taxon>
        <taxon>Cassia clade</taxon>
        <taxon>Senna</taxon>
    </lineage>
</organism>
<evidence type="ECO:0000313" key="1">
    <source>
        <dbReference type="EMBL" id="KAF7840490.1"/>
    </source>
</evidence>
<gene>
    <name evidence="1" type="ORF">G2W53_002788</name>
</gene>
<dbReference type="EMBL" id="JAAIUW010000002">
    <property type="protein sequence ID" value="KAF7840490.1"/>
    <property type="molecule type" value="Genomic_DNA"/>
</dbReference>
<comment type="caution">
    <text evidence="1">The sequence shown here is derived from an EMBL/GenBank/DDBJ whole genome shotgun (WGS) entry which is preliminary data.</text>
</comment>
<name>A0A834X944_9FABA</name>
<dbReference type="AlphaFoldDB" id="A0A834X944"/>